<feature type="domain" description="HTH rpiR-type" evidence="4">
    <location>
        <begin position="1"/>
        <end position="77"/>
    </location>
</feature>
<proteinExistence type="predicted"/>
<sequence>MNLMELIREQYKGLSKSQKKVAAYVLDHPRKIALEAAQDIGDSIGVSETTVIRFCYSLDLSGYAELQKAIREQLLSRESSLNAYQQSKMELEEEPHFLEEVMEHDRKAIAETMGQIDEKQYEAAVQKLSSADAVYVLGLRSSFASANWLSFTLNLVRGNVHQIRPESQDVLQTLNDMDTNSVLIVVSFHRYLKEPIRLAELAKQQGAFVIGISDAPLAPVHAHSDVLFPIYSPNKSTLDATAPLFSFLNALVAGVVVRNKEKFQKRQERYQALDSDFLFIEGDDSH</sequence>
<keyword evidence="2" id="KW-0238">DNA-binding</keyword>
<dbReference type="GO" id="GO:1901135">
    <property type="term" value="P:carbohydrate derivative metabolic process"/>
    <property type="evidence" value="ECO:0007669"/>
    <property type="project" value="InterPro"/>
</dbReference>
<dbReference type="InterPro" id="IPR035472">
    <property type="entry name" value="RpiR-like_SIS"/>
</dbReference>
<dbReference type="RefSeq" id="WP_036803628.1">
    <property type="nucleotide sequence ID" value="NZ_CP051177.1"/>
</dbReference>
<dbReference type="InterPro" id="IPR046348">
    <property type="entry name" value="SIS_dom_sf"/>
</dbReference>
<keyword evidence="1" id="KW-0805">Transcription regulation</keyword>
<evidence type="ECO:0000256" key="2">
    <source>
        <dbReference type="ARBA" id="ARBA00023125"/>
    </source>
</evidence>
<dbReference type="PROSITE" id="PS51464">
    <property type="entry name" value="SIS"/>
    <property type="match status" value="1"/>
</dbReference>
<dbReference type="SUPFAM" id="SSF46689">
    <property type="entry name" value="Homeodomain-like"/>
    <property type="match status" value="1"/>
</dbReference>
<dbReference type="InterPro" id="IPR009057">
    <property type="entry name" value="Homeodomain-like_sf"/>
</dbReference>
<dbReference type="Pfam" id="PF01418">
    <property type="entry name" value="HTH_6"/>
    <property type="match status" value="1"/>
</dbReference>
<dbReference type="GO" id="GO:0003700">
    <property type="term" value="F:DNA-binding transcription factor activity"/>
    <property type="evidence" value="ECO:0007669"/>
    <property type="project" value="InterPro"/>
</dbReference>
<dbReference type="PANTHER" id="PTHR30514">
    <property type="entry name" value="GLUCOKINASE"/>
    <property type="match status" value="1"/>
</dbReference>
<evidence type="ECO:0000256" key="3">
    <source>
        <dbReference type="ARBA" id="ARBA00023163"/>
    </source>
</evidence>
<dbReference type="InterPro" id="IPR036388">
    <property type="entry name" value="WH-like_DNA-bd_sf"/>
</dbReference>
<evidence type="ECO:0000256" key="1">
    <source>
        <dbReference type="ARBA" id="ARBA00023015"/>
    </source>
</evidence>
<accession>A0A7H8QF87</accession>
<dbReference type="PROSITE" id="PS51071">
    <property type="entry name" value="HTH_RPIR"/>
    <property type="match status" value="1"/>
</dbReference>
<dbReference type="Proteomes" id="UP000509222">
    <property type="component" value="Chromosome"/>
</dbReference>
<dbReference type="PANTHER" id="PTHR30514:SF18">
    <property type="entry name" value="RPIR-FAMILY TRANSCRIPTIONAL REGULATOR"/>
    <property type="match status" value="1"/>
</dbReference>
<reference evidence="7" key="2">
    <citation type="submission" date="2020-06" db="EMBL/GenBank/DDBJ databases">
        <title>Isolation of Planomicrobium glaciei.</title>
        <authorList>
            <person name="Malisova L."/>
            <person name="Safrankova R."/>
            <person name="Jakubu V."/>
            <person name="Spanelova P."/>
        </authorList>
    </citation>
    <scope>NUCLEOTIDE SEQUENCE [LARGE SCALE GENOMIC DNA]</scope>
    <source>
        <strain evidence="7">NRL-ATB46093</strain>
    </source>
</reference>
<evidence type="ECO:0000313" key="6">
    <source>
        <dbReference type="EMBL" id="QKX52131.1"/>
    </source>
</evidence>
<evidence type="ECO:0000259" key="4">
    <source>
        <dbReference type="PROSITE" id="PS51071"/>
    </source>
</evidence>
<dbReference type="GO" id="GO:0097367">
    <property type="term" value="F:carbohydrate derivative binding"/>
    <property type="evidence" value="ECO:0007669"/>
    <property type="project" value="InterPro"/>
</dbReference>
<dbReference type="CDD" id="cd05013">
    <property type="entry name" value="SIS_RpiR"/>
    <property type="match status" value="1"/>
</dbReference>
<dbReference type="InterPro" id="IPR001347">
    <property type="entry name" value="SIS_dom"/>
</dbReference>
<reference evidence="6 7" key="1">
    <citation type="submission" date="2020-04" db="EMBL/GenBank/DDBJ databases">
        <authorList>
            <person name="Pajer P."/>
            <person name="Broz P."/>
        </authorList>
    </citation>
    <scope>NUCLEOTIDE SEQUENCE [LARGE SCALE GENOMIC DNA]</scope>
    <source>
        <strain evidence="7">NRL-ATB46093</strain>
    </source>
</reference>
<dbReference type="InterPro" id="IPR000281">
    <property type="entry name" value="HTH_RpiR"/>
</dbReference>
<dbReference type="Gene3D" id="3.40.50.10490">
    <property type="entry name" value="Glucose-6-phosphate isomerase like protein, domain 1"/>
    <property type="match status" value="1"/>
</dbReference>
<evidence type="ECO:0000259" key="5">
    <source>
        <dbReference type="PROSITE" id="PS51464"/>
    </source>
</evidence>
<protein>
    <submittedName>
        <fullName evidence="6">MurR/RpiR family transcriptional regulator</fullName>
    </submittedName>
</protein>
<dbReference type="SUPFAM" id="SSF53697">
    <property type="entry name" value="SIS domain"/>
    <property type="match status" value="1"/>
</dbReference>
<dbReference type="GO" id="GO:0003677">
    <property type="term" value="F:DNA binding"/>
    <property type="evidence" value="ECO:0007669"/>
    <property type="project" value="UniProtKB-KW"/>
</dbReference>
<keyword evidence="3" id="KW-0804">Transcription</keyword>
<name>A0A7H8QF87_9BACL</name>
<dbReference type="InterPro" id="IPR047640">
    <property type="entry name" value="RpiR-like"/>
</dbReference>
<dbReference type="AlphaFoldDB" id="A0A7H8QF87"/>
<feature type="domain" description="SIS" evidence="5">
    <location>
        <begin position="124"/>
        <end position="261"/>
    </location>
</feature>
<dbReference type="EMBL" id="CP051177">
    <property type="protein sequence ID" value="QKX52131.1"/>
    <property type="molecule type" value="Genomic_DNA"/>
</dbReference>
<gene>
    <name evidence="6" type="ORF">HF394_16975</name>
</gene>
<dbReference type="Pfam" id="PF01380">
    <property type="entry name" value="SIS"/>
    <property type="match status" value="1"/>
</dbReference>
<organism evidence="6 7">
    <name type="scientific">Planococcus glaciei</name>
    <dbReference type="NCBI Taxonomy" id="459472"/>
    <lineage>
        <taxon>Bacteria</taxon>
        <taxon>Bacillati</taxon>
        <taxon>Bacillota</taxon>
        <taxon>Bacilli</taxon>
        <taxon>Bacillales</taxon>
        <taxon>Caryophanaceae</taxon>
        <taxon>Planococcus</taxon>
    </lineage>
</organism>
<dbReference type="Gene3D" id="1.10.10.10">
    <property type="entry name" value="Winged helix-like DNA-binding domain superfamily/Winged helix DNA-binding domain"/>
    <property type="match status" value="1"/>
</dbReference>
<keyword evidence="7" id="KW-1185">Reference proteome</keyword>
<evidence type="ECO:0000313" key="7">
    <source>
        <dbReference type="Proteomes" id="UP000509222"/>
    </source>
</evidence>